<gene>
    <name evidence="1" type="ORF">O6H91_12G010900</name>
</gene>
<comment type="caution">
    <text evidence="1">The sequence shown here is derived from an EMBL/GenBank/DDBJ whole genome shotgun (WGS) entry which is preliminary data.</text>
</comment>
<evidence type="ECO:0000313" key="1">
    <source>
        <dbReference type="EMBL" id="KAJ7534934.1"/>
    </source>
</evidence>
<proteinExistence type="predicted"/>
<accession>A0ACC2BYX3</accession>
<dbReference type="EMBL" id="CM055103">
    <property type="protein sequence ID" value="KAJ7534934.1"/>
    <property type="molecule type" value="Genomic_DNA"/>
</dbReference>
<keyword evidence="2" id="KW-1185">Reference proteome</keyword>
<name>A0ACC2BYX3_DIPCM</name>
<evidence type="ECO:0000313" key="2">
    <source>
        <dbReference type="Proteomes" id="UP001162992"/>
    </source>
</evidence>
<protein>
    <submittedName>
        <fullName evidence="1">Uncharacterized protein</fullName>
    </submittedName>
</protein>
<sequence length="321" mass="34040">MEFGRSNKNSYVQLELHDYKNSSTKQDLHAAESSAIGHSTMQQEGDHGQAAASIQNMVEGAVKLVSMLNFMKVELGDHKTLRSKEQWRAAFAEFLGTLLFVYLGCGSVVASGMLGPDMTSMRLVAIALGHGLAIAFLAGATGAISGGHLNPAVTVAFVVAGKETLLRAGLYVSAQLFGAVIGAAMLKWSTPANWVGSLGSHDLSHGVFPSQGFMMEFMLTFVLIFVIFGVAVDRRGPGVIAPLPIGFAVLVDHLVGVPYTGASMNPARSFGPSLVSGVWSGSHWVYWFGPCLGASCASALYRYIFLEAVQALPTESARPQP</sequence>
<reference evidence="2" key="1">
    <citation type="journal article" date="2024" name="Proc. Natl. Acad. Sci. U.S.A.">
        <title>Extraordinary preservation of gene collinearity over three hundred million years revealed in homosporous lycophytes.</title>
        <authorList>
            <person name="Li C."/>
            <person name="Wickell D."/>
            <person name="Kuo L.Y."/>
            <person name="Chen X."/>
            <person name="Nie B."/>
            <person name="Liao X."/>
            <person name="Peng D."/>
            <person name="Ji J."/>
            <person name="Jenkins J."/>
            <person name="Williams M."/>
            <person name="Shu S."/>
            <person name="Plott C."/>
            <person name="Barry K."/>
            <person name="Rajasekar S."/>
            <person name="Grimwood J."/>
            <person name="Han X."/>
            <person name="Sun S."/>
            <person name="Hou Z."/>
            <person name="He W."/>
            <person name="Dai G."/>
            <person name="Sun C."/>
            <person name="Schmutz J."/>
            <person name="Leebens-Mack J.H."/>
            <person name="Li F.W."/>
            <person name="Wang L."/>
        </authorList>
    </citation>
    <scope>NUCLEOTIDE SEQUENCE [LARGE SCALE GENOMIC DNA]</scope>
    <source>
        <strain evidence="2">cv. PW_Plant_1</strain>
    </source>
</reference>
<dbReference type="Proteomes" id="UP001162992">
    <property type="component" value="Chromosome 12"/>
</dbReference>
<organism evidence="1 2">
    <name type="scientific">Diphasiastrum complanatum</name>
    <name type="common">Issler's clubmoss</name>
    <name type="synonym">Lycopodium complanatum</name>
    <dbReference type="NCBI Taxonomy" id="34168"/>
    <lineage>
        <taxon>Eukaryota</taxon>
        <taxon>Viridiplantae</taxon>
        <taxon>Streptophyta</taxon>
        <taxon>Embryophyta</taxon>
        <taxon>Tracheophyta</taxon>
        <taxon>Lycopodiopsida</taxon>
        <taxon>Lycopodiales</taxon>
        <taxon>Lycopodiaceae</taxon>
        <taxon>Lycopodioideae</taxon>
        <taxon>Diphasiastrum</taxon>
    </lineage>
</organism>